<keyword evidence="13" id="KW-1185">Reference proteome</keyword>
<evidence type="ECO:0000256" key="5">
    <source>
        <dbReference type="ARBA" id="ARBA00023295"/>
    </source>
</evidence>
<evidence type="ECO:0000256" key="7">
    <source>
        <dbReference type="PIRSR" id="PIRSR606710-1"/>
    </source>
</evidence>
<feature type="compositionally biased region" description="Polar residues" evidence="10">
    <location>
        <begin position="416"/>
        <end position="440"/>
    </location>
</feature>
<feature type="region of interest" description="Disordered" evidence="10">
    <location>
        <begin position="411"/>
        <end position="460"/>
    </location>
</feature>
<protein>
    <recommendedName>
        <fullName evidence="14">Arabinan endo-1,5-alpha-L-arabinosidase</fullName>
    </recommendedName>
</protein>
<keyword evidence="3" id="KW-0119">Carbohydrate metabolism</keyword>
<gene>
    <name evidence="12" type="ORF">N0V93_000692</name>
</gene>
<keyword evidence="3" id="KW-0624">Polysaccharide degradation</keyword>
<feature type="active site" description="Proton donor" evidence="7">
    <location>
        <position position="227"/>
    </location>
</feature>
<dbReference type="PANTHER" id="PTHR43301">
    <property type="entry name" value="ARABINAN ENDO-1,5-ALPHA-L-ARABINOSIDASE"/>
    <property type="match status" value="1"/>
</dbReference>
<feature type="signal peptide" evidence="11">
    <location>
        <begin position="1"/>
        <end position="30"/>
    </location>
</feature>
<dbReference type="GO" id="GO:0045493">
    <property type="term" value="P:xylan catabolic process"/>
    <property type="evidence" value="ECO:0007669"/>
    <property type="project" value="UniProtKB-KW"/>
</dbReference>
<dbReference type="InterPro" id="IPR023296">
    <property type="entry name" value="Glyco_hydro_beta-prop_sf"/>
</dbReference>
<dbReference type="GO" id="GO:0004553">
    <property type="term" value="F:hydrolase activity, hydrolyzing O-glycosyl compounds"/>
    <property type="evidence" value="ECO:0007669"/>
    <property type="project" value="InterPro"/>
</dbReference>
<comment type="function">
    <text evidence="6">Endo-1,5-alpha-L-arabinanase involved in degradation of pectin. Its preferred substrate is linear 1,5-alpha-L-arabinan.</text>
</comment>
<comment type="caution">
    <text evidence="12">The sequence shown here is derived from an EMBL/GenBank/DDBJ whole genome shotgun (WGS) entry which is preliminary data.</text>
</comment>
<feature type="active site" description="Proton acceptor" evidence="7">
    <location>
        <position position="51"/>
    </location>
</feature>
<dbReference type="AlphaFoldDB" id="A0A9W8Z2G0"/>
<evidence type="ECO:0000256" key="6">
    <source>
        <dbReference type="ARBA" id="ARBA00025221"/>
    </source>
</evidence>
<organism evidence="12 13">
    <name type="scientific">Gnomoniopsis smithogilvyi</name>
    <dbReference type="NCBI Taxonomy" id="1191159"/>
    <lineage>
        <taxon>Eukaryota</taxon>
        <taxon>Fungi</taxon>
        <taxon>Dikarya</taxon>
        <taxon>Ascomycota</taxon>
        <taxon>Pezizomycotina</taxon>
        <taxon>Sordariomycetes</taxon>
        <taxon>Sordariomycetidae</taxon>
        <taxon>Diaporthales</taxon>
        <taxon>Gnomoniaceae</taxon>
        <taxon>Gnomoniopsis</taxon>
    </lineage>
</organism>
<evidence type="ECO:0000256" key="11">
    <source>
        <dbReference type="SAM" id="SignalP"/>
    </source>
</evidence>
<keyword evidence="3" id="KW-0858">Xylan degradation</keyword>
<feature type="compositionally biased region" description="Polar residues" evidence="10">
    <location>
        <begin position="448"/>
        <end position="460"/>
    </location>
</feature>
<feature type="site" description="Important for catalytic activity, responsible for pKa modulation of the active site Glu and correct orientation of both the proton donor and substrate" evidence="8">
    <location>
        <position position="172"/>
    </location>
</feature>
<comment type="similarity">
    <text evidence="2 9">Belongs to the glycosyl hydrolase 43 family.</text>
</comment>
<feature type="compositionally biased region" description="Low complexity" evidence="10">
    <location>
        <begin position="376"/>
        <end position="388"/>
    </location>
</feature>
<evidence type="ECO:0008006" key="14">
    <source>
        <dbReference type="Google" id="ProtNLM"/>
    </source>
</evidence>
<reference evidence="12" key="1">
    <citation type="submission" date="2022-10" db="EMBL/GenBank/DDBJ databases">
        <title>Tapping the CABI collections for fungal endophytes: first genome assemblies for Collariella, Neodidymelliopsis, Ascochyta clinopodiicola, Didymella pomorum, Didymosphaeria variabile, Neocosmospora piperis and Neocucurbitaria cava.</title>
        <authorList>
            <person name="Hill R."/>
        </authorList>
    </citation>
    <scope>NUCLEOTIDE SEQUENCE</scope>
    <source>
        <strain evidence="12">IMI 355082</strain>
    </source>
</reference>
<feature type="region of interest" description="Disordered" evidence="10">
    <location>
        <begin position="376"/>
        <end position="397"/>
    </location>
</feature>
<feature type="chain" id="PRO_5040867495" description="Arabinan endo-1,5-alpha-L-arabinosidase" evidence="11">
    <location>
        <begin position="31"/>
        <end position="555"/>
    </location>
</feature>
<dbReference type="Gene3D" id="2.115.10.20">
    <property type="entry name" value="Glycosyl hydrolase domain, family 43"/>
    <property type="match status" value="1"/>
</dbReference>
<keyword evidence="5 9" id="KW-0326">Glycosidase</keyword>
<evidence type="ECO:0000256" key="9">
    <source>
        <dbReference type="RuleBase" id="RU361187"/>
    </source>
</evidence>
<evidence type="ECO:0000256" key="3">
    <source>
        <dbReference type="ARBA" id="ARBA00022651"/>
    </source>
</evidence>
<dbReference type="Pfam" id="PF04616">
    <property type="entry name" value="Glyco_hydro_43"/>
    <property type="match status" value="1"/>
</dbReference>
<accession>A0A9W8Z2G0</accession>
<dbReference type="InterPro" id="IPR050727">
    <property type="entry name" value="GH43_arabinanases"/>
</dbReference>
<dbReference type="EMBL" id="JAPEVB010000001">
    <property type="protein sequence ID" value="KAJ4396473.1"/>
    <property type="molecule type" value="Genomic_DNA"/>
</dbReference>
<evidence type="ECO:0000256" key="10">
    <source>
        <dbReference type="SAM" id="MobiDB-lite"/>
    </source>
</evidence>
<keyword evidence="4 9" id="KW-0378">Hydrolase</keyword>
<evidence type="ECO:0000256" key="8">
    <source>
        <dbReference type="PIRSR" id="PIRSR606710-2"/>
    </source>
</evidence>
<name>A0A9W8Z2G0_9PEZI</name>
<dbReference type="SUPFAM" id="SSF75005">
    <property type="entry name" value="Arabinanase/levansucrase/invertase"/>
    <property type="match status" value="1"/>
</dbReference>
<keyword evidence="11" id="KW-0732">Signal</keyword>
<sequence>MRTSPVIMAFYTYLLTFWLQASFMLRSVHADTAVTAYAQPLPCFGFCLALDPGIIRRYDGVYFRYNTNGGIYFQKSSGTGSAGIAGPWVDSGPALPQHSSIDPSVANLWAPYVTRIGSTYIMYYTLSHINTRNSTIGYATSQTLEYGSWTDHGSTGITTQEKSPASAYNAIDPTLILVGSQYYMSFGSYWADIQIVPMNAAGTAPLKTFPAGVQQIEYQPAGSHATEASFVYQYMPPGANSSYFYLFWSEGIANGYDTNVPANGTEYRVRVCRSTNVTSGYVDSKGNSCLLGYGELVLASHDQVFGPGGQGILDDICGPIMYYAYANTSQSMANTNYKWGVNYLSWPNGWPIVSGTNSSQPLGYCTLSSTTSTAQTSTATTNKAQTSTIPTSGSHTSTAVTYSAQTSFFPTKRDQTSAGPTNSAQTSTAVTSSNQQSTAPTDGEQKSVAPTSQSSIFATPSDKTQISAALTVGPKSGGTNSVTDLSSPPTGACSITSVIYMFTSTFWILPDGHTVAPPGYVPEGGGGGGGSMSVDWQYSMGDAFGCVPVTSTIHV</sequence>
<comment type="pathway">
    <text evidence="1">Glycan metabolism; L-arabinan degradation.</text>
</comment>
<dbReference type="Proteomes" id="UP001140453">
    <property type="component" value="Unassembled WGS sequence"/>
</dbReference>
<dbReference type="PANTHER" id="PTHR43301:SF7">
    <property type="entry name" value="ARABINAN ENDO-1,5-ALPHA-L-ARABINOSIDASE C"/>
    <property type="match status" value="1"/>
</dbReference>
<evidence type="ECO:0000313" key="12">
    <source>
        <dbReference type="EMBL" id="KAJ4396473.1"/>
    </source>
</evidence>
<evidence type="ECO:0000256" key="1">
    <source>
        <dbReference type="ARBA" id="ARBA00004834"/>
    </source>
</evidence>
<dbReference type="InterPro" id="IPR006710">
    <property type="entry name" value="Glyco_hydro_43"/>
</dbReference>
<proteinExistence type="inferred from homology"/>
<evidence type="ECO:0000256" key="2">
    <source>
        <dbReference type="ARBA" id="ARBA00009865"/>
    </source>
</evidence>
<dbReference type="OrthoDB" id="195678at2759"/>
<evidence type="ECO:0000313" key="13">
    <source>
        <dbReference type="Proteomes" id="UP001140453"/>
    </source>
</evidence>
<evidence type="ECO:0000256" key="4">
    <source>
        <dbReference type="ARBA" id="ARBA00022801"/>
    </source>
</evidence>